<gene>
    <name evidence="3" type="primary">LOC118478841</name>
</gene>
<dbReference type="GeneID" id="118478841"/>
<feature type="region of interest" description="Disordered" evidence="1">
    <location>
        <begin position="35"/>
        <end position="178"/>
    </location>
</feature>
<feature type="compositionally biased region" description="Low complexity" evidence="1">
    <location>
        <begin position="90"/>
        <end position="101"/>
    </location>
</feature>
<feature type="compositionally biased region" description="Basic and acidic residues" evidence="1">
    <location>
        <begin position="132"/>
        <end position="144"/>
    </location>
</feature>
<dbReference type="Proteomes" id="UP000694888">
    <property type="component" value="Unplaced"/>
</dbReference>
<organism evidence="2 3">
    <name type="scientific">Aplysia californica</name>
    <name type="common">California sea hare</name>
    <dbReference type="NCBI Taxonomy" id="6500"/>
    <lineage>
        <taxon>Eukaryota</taxon>
        <taxon>Metazoa</taxon>
        <taxon>Spiralia</taxon>
        <taxon>Lophotrochozoa</taxon>
        <taxon>Mollusca</taxon>
        <taxon>Gastropoda</taxon>
        <taxon>Heterobranchia</taxon>
        <taxon>Euthyneura</taxon>
        <taxon>Tectipleura</taxon>
        <taxon>Aplysiida</taxon>
        <taxon>Aplysioidea</taxon>
        <taxon>Aplysiidae</taxon>
        <taxon>Aplysia</taxon>
    </lineage>
</organism>
<evidence type="ECO:0000313" key="3">
    <source>
        <dbReference type="RefSeq" id="XP_035829053.1"/>
    </source>
</evidence>
<reference evidence="3" key="1">
    <citation type="submission" date="2025-08" db="UniProtKB">
        <authorList>
            <consortium name="RefSeq"/>
        </authorList>
    </citation>
    <scope>IDENTIFICATION</scope>
</reference>
<evidence type="ECO:0000313" key="2">
    <source>
        <dbReference type="Proteomes" id="UP000694888"/>
    </source>
</evidence>
<feature type="compositionally biased region" description="Polar residues" evidence="1">
    <location>
        <begin position="117"/>
        <end position="128"/>
    </location>
</feature>
<keyword evidence="2" id="KW-1185">Reference proteome</keyword>
<accession>A0ABM1W310</accession>
<dbReference type="RefSeq" id="XP_035829053.1">
    <property type="nucleotide sequence ID" value="XM_035973160.1"/>
</dbReference>
<feature type="compositionally biased region" description="Pro residues" evidence="1">
    <location>
        <begin position="102"/>
        <end position="112"/>
    </location>
</feature>
<proteinExistence type="predicted"/>
<feature type="compositionally biased region" description="Pro residues" evidence="1">
    <location>
        <begin position="74"/>
        <end position="89"/>
    </location>
</feature>
<sequence>MEGQFSALLTSDDIGFLDSPDATSGFYFPLCGTMEDTGLTRSRFDPPDSLCMAERSGNDGRVSYTISGLLGPNPNQPMPSPPPPPPPPHHLSSQPPVLTSQGPPPPPPPAPPSQQSVDSGFSFNPSHQHSLHGRDQSHDPHARNSDNGNHGYSVGGGVPGGPDPAGDGVRVQRSRDVRDTGDYVNQSFIGKYKSVLNEDIGILSILQTINRSLLST</sequence>
<evidence type="ECO:0000256" key="1">
    <source>
        <dbReference type="SAM" id="MobiDB-lite"/>
    </source>
</evidence>
<name>A0ABM1W310_APLCA</name>
<protein>
    <submittedName>
        <fullName evidence="3">Homeobox protein engrailed-1-like</fullName>
    </submittedName>
</protein>